<evidence type="ECO:0000313" key="1">
    <source>
        <dbReference type="EMBL" id="CAG8710137.1"/>
    </source>
</evidence>
<dbReference type="EMBL" id="CAJVPV010019175">
    <property type="protein sequence ID" value="CAG8710137.1"/>
    <property type="molecule type" value="Genomic_DNA"/>
</dbReference>
<comment type="caution">
    <text evidence="1">The sequence shown here is derived from an EMBL/GenBank/DDBJ whole genome shotgun (WGS) entry which is preliminary data.</text>
</comment>
<sequence length="110" mass="12314">MGKRTLSCVLHLHQPMFVDGTINGAVNNGTIGRVGNINGFIARSSESKRDRENPSERQSFNLFLRKSEIEQDISNETGNETDHELQDDVEFLQIVMPESLLSLPIVMPDS</sequence>
<keyword evidence="2" id="KW-1185">Reference proteome</keyword>
<gene>
    <name evidence="1" type="ORF">AMORRO_LOCUS12634</name>
</gene>
<proteinExistence type="predicted"/>
<accession>A0A9N9HWG3</accession>
<dbReference type="Proteomes" id="UP000789342">
    <property type="component" value="Unassembled WGS sequence"/>
</dbReference>
<organism evidence="1 2">
    <name type="scientific">Acaulospora morrowiae</name>
    <dbReference type="NCBI Taxonomy" id="94023"/>
    <lineage>
        <taxon>Eukaryota</taxon>
        <taxon>Fungi</taxon>
        <taxon>Fungi incertae sedis</taxon>
        <taxon>Mucoromycota</taxon>
        <taxon>Glomeromycotina</taxon>
        <taxon>Glomeromycetes</taxon>
        <taxon>Diversisporales</taxon>
        <taxon>Acaulosporaceae</taxon>
        <taxon>Acaulospora</taxon>
    </lineage>
</organism>
<reference evidence="1" key="1">
    <citation type="submission" date="2021-06" db="EMBL/GenBank/DDBJ databases">
        <authorList>
            <person name="Kallberg Y."/>
            <person name="Tangrot J."/>
            <person name="Rosling A."/>
        </authorList>
    </citation>
    <scope>NUCLEOTIDE SEQUENCE</scope>
    <source>
        <strain evidence="1">CL551</strain>
    </source>
</reference>
<evidence type="ECO:0000313" key="2">
    <source>
        <dbReference type="Proteomes" id="UP000789342"/>
    </source>
</evidence>
<dbReference type="OrthoDB" id="10429207at2759"/>
<name>A0A9N9HWG3_9GLOM</name>
<dbReference type="AlphaFoldDB" id="A0A9N9HWG3"/>
<protein>
    <submittedName>
        <fullName evidence="1">6474_t:CDS:1</fullName>
    </submittedName>
</protein>